<evidence type="ECO:0000256" key="1">
    <source>
        <dbReference type="ARBA" id="ARBA00022491"/>
    </source>
</evidence>
<keyword evidence="2" id="KW-0805">Transcription regulation</keyword>
<dbReference type="InterPro" id="IPR010982">
    <property type="entry name" value="Lambda_DNA-bd_dom_sf"/>
</dbReference>
<evidence type="ECO:0000259" key="5">
    <source>
        <dbReference type="PROSITE" id="PS50932"/>
    </source>
</evidence>
<dbReference type="RefSeq" id="WP_377915911.1">
    <property type="nucleotide sequence ID" value="NZ_JBHRZT010000052.1"/>
</dbReference>
<dbReference type="Gene3D" id="3.40.50.2300">
    <property type="match status" value="2"/>
</dbReference>
<reference evidence="7" key="1">
    <citation type="journal article" date="2019" name="Int. J. Syst. Evol. Microbiol.">
        <title>The Global Catalogue of Microorganisms (GCM) 10K type strain sequencing project: providing services to taxonomists for standard genome sequencing and annotation.</title>
        <authorList>
            <consortium name="The Broad Institute Genomics Platform"/>
            <consortium name="The Broad Institute Genome Sequencing Center for Infectious Disease"/>
            <person name="Wu L."/>
            <person name="Ma J."/>
        </authorList>
    </citation>
    <scope>NUCLEOTIDE SEQUENCE [LARGE SCALE GENOMIC DNA]</scope>
    <source>
        <strain evidence="7">CCUG 61889</strain>
    </source>
</reference>
<dbReference type="CDD" id="cd01392">
    <property type="entry name" value="HTH_LacI"/>
    <property type="match status" value="1"/>
</dbReference>
<dbReference type="EMBL" id="JBHRZT010000052">
    <property type="protein sequence ID" value="MFC3884457.1"/>
    <property type="molecule type" value="Genomic_DNA"/>
</dbReference>
<dbReference type="SMART" id="SM00354">
    <property type="entry name" value="HTH_LACI"/>
    <property type="match status" value="1"/>
</dbReference>
<dbReference type="InterPro" id="IPR000843">
    <property type="entry name" value="HTH_LacI"/>
</dbReference>
<dbReference type="PANTHER" id="PTHR30146">
    <property type="entry name" value="LACI-RELATED TRANSCRIPTIONAL REPRESSOR"/>
    <property type="match status" value="1"/>
</dbReference>
<dbReference type="Proteomes" id="UP001595752">
    <property type="component" value="Unassembled WGS sequence"/>
</dbReference>
<dbReference type="InterPro" id="IPR028082">
    <property type="entry name" value="Peripla_BP_I"/>
</dbReference>
<evidence type="ECO:0000256" key="3">
    <source>
        <dbReference type="ARBA" id="ARBA00023125"/>
    </source>
</evidence>
<dbReference type="PROSITE" id="PS50932">
    <property type="entry name" value="HTH_LACI_2"/>
    <property type="match status" value="1"/>
</dbReference>
<dbReference type="SUPFAM" id="SSF47413">
    <property type="entry name" value="lambda repressor-like DNA-binding domains"/>
    <property type="match status" value="1"/>
</dbReference>
<organism evidence="6 7">
    <name type="scientific">Bacillus songklensis</name>
    <dbReference type="NCBI Taxonomy" id="1069116"/>
    <lineage>
        <taxon>Bacteria</taxon>
        <taxon>Bacillati</taxon>
        <taxon>Bacillota</taxon>
        <taxon>Bacilli</taxon>
        <taxon>Bacillales</taxon>
        <taxon>Bacillaceae</taxon>
        <taxon>Bacillus</taxon>
    </lineage>
</organism>
<evidence type="ECO:0000256" key="4">
    <source>
        <dbReference type="ARBA" id="ARBA00023163"/>
    </source>
</evidence>
<dbReference type="PANTHER" id="PTHR30146:SF151">
    <property type="entry name" value="HTH-TYPE TRANSCRIPTIONAL REPRESSOR CYTR"/>
    <property type="match status" value="1"/>
</dbReference>
<protein>
    <submittedName>
        <fullName evidence="6">LacI family DNA-binding transcriptional regulator</fullName>
    </submittedName>
</protein>
<proteinExistence type="predicted"/>
<name>A0ABV8B5P4_9BACI</name>
<dbReference type="CDD" id="cd06284">
    <property type="entry name" value="PBP1_LacI-like"/>
    <property type="match status" value="1"/>
</dbReference>
<gene>
    <name evidence="6" type="ORF">ACFOU2_13465</name>
</gene>
<evidence type="ECO:0000313" key="6">
    <source>
        <dbReference type="EMBL" id="MFC3884457.1"/>
    </source>
</evidence>
<sequence length="333" mass="36983">MVRIKDVAKKANVSTATVSRVLSKPDTVKEETIEKVREAIRELNYQPNVLARQLRRSETKTILVVVPDITNTFFSKVLRGIESVAVANGYQVLLVDAGNGVEDENGYLNILRQKKADGLVLLTARMESKIVEDMALEYPVVLACEYIEGSNIPTVSIDNVSGARKATEHLINLGHKRIGFISGPLGGVLGQDRLKGYCQAMAQYNLMVEPILVQEGDFSYESGFNMMMKFLALNNPPTAVFVANDEMAFGVLKAAKSKGLRVPHDLSVMGFDDIKFSSIIEPALTTIEQPAFEIGTKAMELLLRLMNKEEVEKNQYILEDRLIIRDSCSKRIL</sequence>
<keyword evidence="4" id="KW-0804">Transcription</keyword>
<dbReference type="InterPro" id="IPR046335">
    <property type="entry name" value="LacI/GalR-like_sensor"/>
</dbReference>
<dbReference type="GO" id="GO:0003677">
    <property type="term" value="F:DNA binding"/>
    <property type="evidence" value="ECO:0007669"/>
    <property type="project" value="UniProtKB-KW"/>
</dbReference>
<keyword evidence="1" id="KW-0678">Repressor</keyword>
<feature type="domain" description="HTH lacI-type" evidence="5">
    <location>
        <begin position="2"/>
        <end position="56"/>
    </location>
</feature>
<accession>A0ABV8B5P4</accession>
<dbReference type="Pfam" id="PF00356">
    <property type="entry name" value="LacI"/>
    <property type="match status" value="1"/>
</dbReference>
<dbReference type="Gene3D" id="1.10.260.40">
    <property type="entry name" value="lambda repressor-like DNA-binding domains"/>
    <property type="match status" value="1"/>
</dbReference>
<evidence type="ECO:0000313" key="7">
    <source>
        <dbReference type="Proteomes" id="UP001595752"/>
    </source>
</evidence>
<keyword evidence="3 6" id="KW-0238">DNA-binding</keyword>
<dbReference type="PROSITE" id="PS00356">
    <property type="entry name" value="HTH_LACI_1"/>
    <property type="match status" value="1"/>
</dbReference>
<evidence type="ECO:0000256" key="2">
    <source>
        <dbReference type="ARBA" id="ARBA00023015"/>
    </source>
</evidence>
<dbReference type="SUPFAM" id="SSF53822">
    <property type="entry name" value="Periplasmic binding protein-like I"/>
    <property type="match status" value="1"/>
</dbReference>
<comment type="caution">
    <text evidence="6">The sequence shown here is derived from an EMBL/GenBank/DDBJ whole genome shotgun (WGS) entry which is preliminary data.</text>
</comment>
<keyword evidence="7" id="KW-1185">Reference proteome</keyword>
<dbReference type="Pfam" id="PF13377">
    <property type="entry name" value="Peripla_BP_3"/>
    <property type="match status" value="1"/>
</dbReference>